<proteinExistence type="inferred from homology"/>
<feature type="compositionally biased region" description="Low complexity" evidence="3">
    <location>
        <begin position="7"/>
        <end position="19"/>
    </location>
</feature>
<comment type="similarity">
    <text evidence="1">Belongs to the short-chain dehydrogenases/reductases (SDR) family.</text>
</comment>
<dbReference type="PANTHER" id="PTHR48107">
    <property type="entry name" value="NADPH-DEPENDENT ALDEHYDE REDUCTASE-LIKE PROTEIN, CHLOROPLASTIC-RELATED"/>
    <property type="match status" value="1"/>
</dbReference>
<keyword evidence="5" id="KW-1185">Reference proteome</keyword>
<dbReference type="KEGG" id="geo:Geob_1209"/>
<dbReference type="NCBIfam" id="NF005214">
    <property type="entry name" value="PRK06701.1"/>
    <property type="match status" value="1"/>
</dbReference>
<dbReference type="STRING" id="316067.Geob_1209"/>
<evidence type="ECO:0000256" key="2">
    <source>
        <dbReference type="ARBA" id="ARBA00023002"/>
    </source>
</evidence>
<dbReference type="HOGENOM" id="CLU_010194_4_1_7"/>
<dbReference type="PRINTS" id="PR00081">
    <property type="entry name" value="GDHRDH"/>
</dbReference>
<dbReference type="SUPFAM" id="SSF51735">
    <property type="entry name" value="NAD(P)-binding Rossmann-fold domains"/>
    <property type="match status" value="1"/>
</dbReference>
<dbReference type="InterPro" id="IPR036291">
    <property type="entry name" value="NAD(P)-bd_dom_sf"/>
</dbReference>
<reference evidence="4 5" key="1">
    <citation type="submission" date="2009-01" db="EMBL/GenBank/DDBJ databases">
        <title>Complete sequence of Geobacter sp. FRC-32.</title>
        <authorList>
            <consortium name="US DOE Joint Genome Institute"/>
            <person name="Lucas S."/>
            <person name="Copeland A."/>
            <person name="Lapidus A."/>
            <person name="Glavina del Rio T."/>
            <person name="Dalin E."/>
            <person name="Tice H."/>
            <person name="Bruce D."/>
            <person name="Goodwin L."/>
            <person name="Pitluck S."/>
            <person name="Saunders E."/>
            <person name="Brettin T."/>
            <person name="Detter J.C."/>
            <person name="Han C."/>
            <person name="Larimer F."/>
            <person name="Land M."/>
            <person name="Hauser L."/>
            <person name="Kyrpides N."/>
            <person name="Ovchinnikova G."/>
            <person name="Kostka J."/>
            <person name="Richardson P."/>
        </authorList>
    </citation>
    <scope>NUCLEOTIDE SEQUENCE [LARGE SCALE GENOMIC DNA]</scope>
    <source>
        <strain evidence="5">DSM 22248 / JCM 15807 / FRC-32</strain>
    </source>
</reference>
<dbReference type="eggNOG" id="COG1028">
    <property type="taxonomic scope" value="Bacteria"/>
</dbReference>
<dbReference type="InterPro" id="IPR002347">
    <property type="entry name" value="SDR_fam"/>
</dbReference>
<dbReference type="Gene3D" id="3.40.50.720">
    <property type="entry name" value="NAD(P)-binding Rossmann-like Domain"/>
    <property type="match status" value="1"/>
</dbReference>
<evidence type="ECO:0000313" key="5">
    <source>
        <dbReference type="Proteomes" id="UP000007721"/>
    </source>
</evidence>
<dbReference type="Pfam" id="PF13561">
    <property type="entry name" value="adh_short_C2"/>
    <property type="match status" value="1"/>
</dbReference>
<protein>
    <submittedName>
        <fullName evidence="4">Oxidoreductase, SDR family</fullName>
    </submittedName>
</protein>
<evidence type="ECO:0000313" key="4">
    <source>
        <dbReference type="EMBL" id="ACM19569.1"/>
    </source>
</evidence>
<dbReference type="CDD" id="cd05355">
    <property type="entry name" value="SDR_c1"/>
    <property type="match status" value="1"/>
</dbReference>
<dbReference type="Proteomes" id="UP000007721">
    <property type="component" value="Chromosome"/>
</dbReference>
<accession>B9M3S6</accession>
<keyword evidence="2" id="KW-0560">Oxidoreductase</keyword>
<dbReference type="PANTHER" id="PTHR48107:SF16">
    <property type="entry name" value="NADPH-DEPENDENT ALDEHYDE REDUCTASE 1, CHLOROPLASTIC"/>
    <property type="match status" value="1"/>
</dbReference>
<evidence type="ECO:0000256" key="1">
    <source>
        <dbReference type="ARBA" id="ARBA00006484"/>
    </source>
</evidence>
<dbReference type="InterPro" id="IPR020904">
    <property type="entry name" value="Sc_DH/Rdtase_CS"/>
</dbReference>
<sequence length="283" mass="30432">MSDKSFPPQQQEQPGVEQQMTPRPDSGELSYAGSGRLKGKKALITGGDSGIGRAVAIAFAREGADVAFAYLKEEQDAMETWEIVKREGVDCLYFQGDVADKAFCTGIVQKTAARFGRIDILVNNAAEQHYAETIEDISAEQLERTFRTNIFAYFHMAAASLKHMGEGGRIINTTSVTAFKGNPKLIDYSSTKGAIVAFTRSLALSLAEKGILVNAVAPGPVWTPLIPASFPQEKVEQFGENVTLKRAGQPVEIAYSYVFLASQGGSYMTGQVLHPNGGTIVGG</sequence>
<gene>
    <name evidence="4" type="ordered locus">Geob_1209</name>
</gene>
<dbReference type="OrthoDB" id="5363038at2"/>
<dbReference type="AlphaFoldDB" id="B9M3S6"/>
<dbReference type="PRINTS" id="PR00080">
    <property type="entry name" value="SDRFAMILY"/>
</dbReference>
<name>B9M3S6_GEODF</name>
<organism evidence="4 5">
    <name type="scientific">Geotalea daltonii (strain DSM 22248 / JCM 15807 / FRC-32)</name>
    <name type="common">Geobacter daltonii</name>
    <dbReference type="NCBI Taxonomy" id="316067"/>
    <lineage>
        <taxon>Bacteria</taxon>
        <taxon>Pseudomonadati</taxon>
        <taxon>Thermodesulfobacteriota</taxon>
        <taxon>Desulfuromonadia</taxon>
        <taxon>Geobacterales</taxon>
        <taxon>Geobacteraceae</taxon>
        <taxon>Geotalea</taxon>
    </lineage>
</organism>
<dbReference type="GO" id="GO:0016614">
    <property type="term" value="F:oxidoreductase activity, acting on CH-OH group of donors"/>
    <property type="evidence" value="ECO:0007669"/>
    <property type="project" value="UniProtKB-ARBA"/>
</dbReference>
<dbReference type="RefSeq" id="WP_012646298.1">
    <property type="nucleotide sequence ID" value="NC_011979.1"/>
</dbReference>
<dbReference type="FunFam" id="3.40.50.720:FF:000084">
    <property type="entry name" value="Short-chain dehydrogenase reductase"/>
    <property type="match status" value="1"/>
</dbReference>
<dbReference type="PROSITE" id="PS00061">
    <property type="entry name" value="ADH_SHORT"/>
    <property type="match status" value="1"/>
</dbReference>
<dbReference type="EMBL" id="CP001390">
    <property type="protein sequence ID" value="ACM19569.1"/>
    <property type="molecule type" value="Genomic_DNA"/>
</dbReference>
<feature type="region of interest" description="Disordered" evidence="3">
    <location>
        <begin position="1"/>
        <end position="33"/>
    </location>
</feature>
<evidence type="ECO:0000256" key="3">
    <source>
        <dbReference type="SAM" id="MobiDB-lite"/>
    </source>
</evidence>